<evidence type="ECO:0000313" key="2">
    <source>
        <dbReference type="EMBL" id="MCI95322.1"/>
    </source>
</evidence>
<dbReference type="Proteomes" id="UP000265520">
    <property type="component" value="Unassembled WGS sequence"/>
</dbReference>
<accession>A0A392W6I3</accession>
<feature type="compositionally biased region" description="Polar residues" evidence="1">
    <location>
        <begin position="1"/>
        <end position="10"/>
    </location>
</feature>
<feature type="region of interest" description="Disordered" evidence="1">
    <location>
        <begin position="1"/>
        <end position="55"/>
    </location>
</feature>
<name>A0A392W6I3_9FABA</name>
<feature type="non-terminal residue" evidence="2">
    <location>
        <position position="1"/>
    </location>
</feature>
<evidence type="ECO:0000313" key="3">
    <source>
        <dbReference type="Proteomes" id="UP000265520"/>
    </source>
</evidence>
<evidence type="ECO:0000256" key="1">
    <source>
        <dbReference type="SAM" id="MobiDB-lite"/>
    </source>
</evidence>
<reference evidence="2 3" key="1">
    <citation type="journal article" date="2018" name="Front. Plant Sci.">
        <title>Red Clover (Trifolium pratense) and Zigzag Clover (T. medium) - A Picture of Genomic Similarities and Differences.</title>
        <authorList>
            <person name="Dluhosova J."/>
            <person name="Istvanek J."/>
            <person name="Nedelnik J."/>
            <person name="Repkova J."/>
        </authorList>
    </citation>
    <scope>NUCLEOTIDE SEQUENCE [LARGE SCALE GENOMIC DNA]</scope>
    <source>
        <strain evidence="3">cv. 10/8</strain>
        <tissue evidence="2">Leaf</tissue>
    </source>
</reference>
<comment type="caution">
    <text evidence="2">The sequence shown here is derived from an EMBL/GenBank/DDBJ whole genome shotgun (WGS) entry which is preliminary data.</text>
</comment>
<keyword evidence="3" id="KW-1185">Reference proteome</keyword>
<protein>
    <submittedName>
        <fullName evidence="2">Zinc finger CCCH domain-containing protein</fullName>
    </submittedName>
</protein>
<dbReference type="AlphaFoldDB" id="A0A392W6I3"/>
<proteinExistence type="predicted"/>
<sequence length="55" mass="5671">NSDSDANQDGGNCGEVAPVSPRDEPTRSVTSLSPPPLQPAEENIVGADSDMEMEG</sequence>
<dbReference type="EMBL" id="LXQA011383522">
    <property type="protein sequence ID" value="MCI95322.1"/>
    <property type="molecule type" value="Genomic_DNA"/>
</dbReference>
<organism evidence="2 3">
    <name type="scientific">Trifolium medium</name>
    <dbReference type="NCBI Taxonomy" id="97028"/>
    <lineage>
        <taxon>Eukaryota</taxon>
        <taxon>Viridiplantae</taxon>
        <taxon>Streptophyta</taxon>
        <taxon>Embryophyta</taxon>
        <taxon>Tracheophyta</taxon>
        <taxon>Spermatophyta</taxon>
        <taxon>Magnoliopsida</taxon>
        <taxon>eudicotyledons</taxon>
        <taxon>Gunneridae</taxon>
        <taxon>Pentapetalae</taxon>
        <taxon>rosids</taxon>
        <taxon>fabids</taxon>
        <taxon>Fabales</taxon>
        <taxon>Fabaceae</taxon>
        <taxon>Papilionoideae</taxon>
        <taxon>50 kb inversion clade</taxon>
        <taxon>NPAAA clade</taxon>
        <taxon>Hologalegina</taxon>
        <taxon>IRL clade</taxon>
        <taxon>Trifolieae</taxon>
        <taxon>Trifolium</taxon>
    </lineage>
</organism>